<sequence>MNGWRHPWIPHKRKLNEASTPLSRHGAHHWLAGSGLKSNSTSQQGAGRLLSCVVQDSELAAFAELSSQLSRITEKTARMDTKHLQSFLPSTQPRWVCPILEHSKEEGGTYPRPWPFIKSMPAPQPRINFSKLTYQIPDHPARRKSVTANKTRLAHN</sequence>
<dbReference type="Proteomes" id="UP000024533">
    <property type="component" value="Unassembled WGS sequence"/>
</dbReference>
<protein>
    <submittedName>
        <fullName evidence="1">Uncharacterized protein</fullName>
    </submittedName>
</protein>
<name>A0A059J9Q3_TRIIM</name>
<evidence type="ECO:0000313" key="2">
    <source>
        <dbReference type="Proteomes" id="UP000024533"/>
    </source>
</evidence>
<dbReference type="AlphaFoldDB" id="A0A059J9Q3"/>
<organism evidence="1 2">
    <name type="scientific">Trichophyton interdigitale (strain MR816)</name>
    <dbReference type="NCBI Taxonomy" id="1215338"/>
    <lineage>
        <taxon>Eukaryota</taxon>
        <taxon>Fungi</taxon>
        <taxon>Dikarya</taxon>
        <taxon>Ascomycota</taxon>
        <taxon>Pezizomycotina</taxon>
        <taxon>Eurotiomycetes</taxon>
        <taxon>Eurotiomycetidae</taxon>
        <taxon>Onygenales</taxon>
        <taxon>Arthrodermataceae</taxon>
        <taxon>Trichophyton</taxon>
    </lineage>
</organism>
<accession>A0A059J9Q3</accession>
<gene>
    <name evidence="1" type="ORF">H109_03549</name>
</gene>
<reference evidence="1 2" key="1">
    <citation type="submission" date="2014-02" db="EMBL/GenBank/DDBJ databases">
        <title>The Genome Sequence of Trichophyton interdigitale MR816.</title>
        <authorList>
            <consortium name="The Broad Institute Genomics Platform"/>
            <person name="Cuomo C.A."/>
            <person name="White T.C."/>
            <person name="Graser Y."/>
            <person name="Martinez-Rossi N."/>
            <person name="Heitman J."/>
            <person name="Young S.K."/>
            <person name="Zeng Q."/>
            <person name="Gargeya S."/>
            <person name="Abouelleil A."/>
            <person name="Alvarado L."/>
            <person name="Chapman S.B."/>
            <person name="Gainer-Dewar J."/>
            <person name="Goldberg J."/>
            <person name="Griggs A."/>
            <person name="Gujja S."/>
            <person name="Hansen M."/>
            <person name="Howarth C."/>
            <person name="Imamovic A."/>
            <person name="Larimer J."/>
            <person name="Martinez D."/>
            <person name="Murphy C."/>
            <person name="Pearson M.D."/>
            <person name="Persinoti G."/>
            <person name="Poon T."/>
            <person name="Priest M."/>
            <person name="Roberts A.D."/>
            <person name="Saif S."/>
            <person name="Shea T.D."/>
            <person name="Sykes S.N."/>
            <person name="Wortman J."/>
            <person name="Nusbaum C."/>
            <person name="Birren B."/>
        </authorList>
    </citation>
    <scope>NUCLEOTIDE SEQUENCE [LARGE SCALE GENOMIC DNA]</scope>
    <source>
        <strain evidence="1 2">MR816</strain>
    </source>
</reference>
<proteinExistence type="predicted"/>
<keyword evidence="2" id="KW-1185">Reference proteome</keyword>
<evidence type="ECO:0000313" key="1">
    <source>
        <dbReference type="EMBL" id="KDB24580.1"/>
    </source>
</evidence>
<dbReference type="HOGENOM" id="CLU_1687987_0_0_1"/>
<comment type="caution">
    <text evidence="1">The sequence shown here is derived from an EMBL/GenBank/DDBJ whole genome shotgun (WGS) entry which is preliminary data.</text>
</comment>
<dbReference type="EMBL" id="AOKY01000253">
    <property type="protein sequence ID" value="KDB24580.1"/>
    <property type="molecule type" value="Genomic_DNA"/>
</dbReference>